<dbReference type="PANTHER" id="PTHR31793">
    <property type="entry name" value="4-HYDROXYBENZOYL-COA THIOESTERASE FAMILY MEMBER"/>
    <property type="match status" value="1"/>
</dbReference>
<sequence length="134" mass="15854">MKQIKNVTYYRVIYGDCDSMAIVYYSNYLKLFEMGRTELLRELGATYREVEEKGFFLPATEAYMKYMKPALYDDLLKIETMIGFVKRASSRFDYTIYRSEDIIVQGYTIHACLNRENRIVRFPGFLLNTLKGDE</sequence>
<dbReference type="PANTHER" id="PTHR31793:SF27">
    <property type="entry name" value="NOVEL THIOESTERASE SUPERFAMILY DOMAIN AND SAPOSIN A-TYPE DOMAIN CONTAINING PROTEIN (0610012H03RIK)"/>
    <property type="match status" value="1"/>
</dbReference>
<evidence type="ECO:0000256" key="1">
    <source>
        <dbReference type="ARBA" id="ARBA00005953"/>
    </source>
</evidence>
<accession>X0ST85</accession>
<dbReference type="EMBL" id="BARS01000506">
    <property type="protein sequence ID" value="GAF78366.1"/>
    <property type="molecule type" value="Genomic_DNA"/>
</dbReference>
<dbReference type="InterPro" id="IPR029069">
    <property type="entry name" value="HotDog_dom_sf"/>
</dbReference>
<keyword evidence="2" id="KW-0378">Hydrolase</keyword>
<proteinExistence type="inferred from homology"/>
<dbReference type="InterPro" id="IPR006684">
    <property type="entry name" value="YbgC/YbaW"/>
</dbReference>
<reference evidence="3" key="1">
    <citation type="journal article" date="2014" name="Front. Microbiol.">
        <title>High frequency of phylogenetically diverse reductive dehalogenase-homologous genes in deep subseafloor sedimentary metagenomes.</title>
        <authorList>
            <person name="Kawai M."/>
            <person name="Futagami T."/>
            <person name="Toyoda A."/>
            <person name="Takaki Y."/>
            <person name="Nishi S."/>
            <person name="Hori S."/>
            <person name="Arai W."/>
            <person name="Tsubouchi T."/>
            <person name="Morono Y."/>
            <person name="Uchiyama I."/>
            <person name="Ito T."/>
            <person name="Fujiyama A."/>
            <person name="Inagaki F."/>
            <person name="Takami H."/>
        </authorList>
    </citation>
    <scope>NUCLEOTIDE SEQUENCE</scope>
    <source>
        <strain evidence="3">Expedition CK06-06</strain>
    </source>
</reference>
<dbReference type="InterPro" id="IPR050563">
    <property type="entry name" value="4-hydroxybenzoyl-CoA_TE"/>
</dbReference>
<dbReference type="GO" id="GO:0047617">
    <property type="term" value="F:fatty acyl-CoA hydrolase activity"/>
    <property type="evidence" value="ECO:0007669"/>
    <property type="project" value="TreeGrafter"/>
</dbReference>
<dbReference type="SUPFAM" id="SSF54637">
    <property type="entry name" value="Thioesterase/thiol ester dehydrase-isomerase"/>
    <property type="match status" value="1"/>
</dbReference>
<evidence type="ECO:0000313" key="3">
    <source>
        <dbReference type="EMBL" id="GAF78366.1"/>
    </source>
</evidence>
<dbReference type="Gene3D" id="3.10.129.10">
    <property type="entry name" value="Hotdog Thioesterase"/>
    <property type="match status" value="1"/>
</dbReference>
<evidence type="ECO:0000256" key="2">
    <source>
        <dbReference type="ARBA" id="ARBA00022801"/>
    </source>
</evidence>
<organism evidence="3">
    <name type="scientific">marine sediment metagenome</name>
    <dbReference type="NCBI Taxonomy" id="412755"/>
    <lineage>
        <taxon>unclassified sequences</taxon>
        <taxon>metagenomes</taxon>
        <taxon>ecological metagenomes</taxon>
    </lineage>
</organism>
<protein>
    <submittedName>
        <fullName evidence="3">Uncharacterized protein</fullName>
    </submittedName>
</protein>
<dbReference type="NCBIfam" id="TIGR00051">
    <property type="entry name" value="YbgC/FadM family acyl-CoA thioesterase"/>
    <property type="match status" value="1"/>
</dbReference>
<comment type="caution">
    <text evidence="3">The sequence shown here is derived from an EMBL/GenBank/DDBJ whole genome shotgun (WGS) entry which is preliminary data.</text>
</comment>
<dbReference type="CDD" id="cd00586">
    <property type="entry name" value="4HBT"/>
    <property type="match status" value="1"/>
</dbReference>
<name>X0ST85_9ZZZZ</name>
<comment type="similarity">
    <text evidence="1">Belongs to the 4-hydroxybenzoyl-CoA thioesterase family.</text>
</comment>
<gene>
    <name evidence="3" type="ORF">S01H1_01207</name>
</gene>
<dbReference type="PIRSF" id="PIRSF003230">
    <property type="entry name" value="YbgC"/>
    <property type="match status" value="1"/>
</dbReference>
<dbReference type="Pfam" id="PF13279">
    <property type="entry name" value="4HBT_2"/>
    <property type="match status" value="1"/>
</dbReference>
<dbReference type="AlphaFoldDB" id="X0ST85"/>